<dbReference type="EMBL" id="JACGWM010000006">
    <property type="protein sequence ID" value="KAL0368687.1"/>
    <property type="molecule type" value="Genomic_DNA"/>
</dbReference>
<name>A0AAW2QMN6_9LAMI</name>
<comment type="similarity">
    <text evidence="2 6">Belongs to the plant self-incompatibility (S1) protein family.</text>
</comment>
<evidence type="ECO:0000256" key="5">
    <source>
        <dbReference type="ARBA" id="ARBA00022729"/>
    </source>
</evidence>
<evidence type="ECO:0000256" key="1">
    <source>
        <dbReference type="ARBA" id="ARBA00004613"/>
    </source>
</evidence>
<gene>
    <name evidence="7" type="ORF">Scaly_1087600</name>
</gene>
<sequence>MKTSTQTLLLTIALHLAMIITSDANGTLLVDKETVVVKNDISGENITIHCYSSEDDLGVHTLPYAANFTWYFHVNIGGTTKFYCDLTTGHGSGNYGVFDLRLEDQCDDYCLWLIQANGPCLVQKCSMANYIANLGRNHLTISRVLPFRPLLNTLRQNLLLTFALLLTMHCYSLVDKETVVVKNDISGENITIHCYSSDDDLGVHTLSYAANFTWNFHVNIGGTTKFYCDLTTGHGSWNYGVFDKRLENQCDNYCL</sequence>
<keyword evidence="5 6" id="KW-0732">Signal</keyword>
<proteinExistence type="inferred from homology"/>
<evidence type="ECO:0000313" key="7">
    <source>
        <dbReference type="EMBL" id="KAL0368687.1"/>
    </source>
</evidence>
<keyword evidence="4 6" id="KW-0964">Secreted</keyword>
<dbReference type="Pfam" id="PF05938">
    <property type="entry name" value="Self-incomp_S1"/>
    <property type="match status" value="2"/>
</dbReference>
<keyword evidence="3 6" id="KW-0713">Self-incompatibility</keyword>
<feature type="chain" id="PRO_5043093941" description="S-protein homolog" evidence="6">
    <location>
        <begin position="25"/>
        <end position="255"/>
    </location>
</feature>
<dbReference type="InterPro" id="IPR010264">
    <property type="entry name" value="Self-incomp_S1"/>
</dbReference>
<evidence type="ECO:0000256" key="4">
    <source>
        <dbReference type="ARBA" id="ARBA00022525"/>
    </source>
</evidence>
<dbReference type="PANTHER" id="PTHR31232">
    <property type="match status" value="1"/>
</dbReference>
<evidence type="ECO:0000256" key="2">
    <source>
        <dbReference type="ARBA" id="ARBA00005581"/>
    </source>
</evidence>
<comment type="caution">
    <text evidence="7">The sequence shown here is derived from an EMBL/GenBank/DDBJ whole genome shotgun (WGS) entry which is preliminary data.</text>
</comment>
<evidence type="ECO:0000256" key="3">
    <source>
        <dbReference type="ARBA" id="ARBA00022471"/>
    </source>
</evidence>
<dbReference type="PANTHER" id="PTHR31232:SF42">
    <property type="entry name" value="S-PROTEIN HOMOLOG"/>
    <property type="match status" value="1"/>
</dbReference>
<organism evidence="7">
    <name type="scientific">Sesamum calycinum</name>
    <dbReference type="NCBI Taxonomy" id="2727403"/>
    <lineage>
        <taxon>Eukaryota</taxon>
        <taxon>Viridiplantae</taxon>
        <taxon>Streptophyta</taxon>
        <taxon>Embryophyta</taxon>
        <taxon>Tracheophyta</taxon>
        <taxon>Spermatophyta</taxon>
        <taxon>Magnoliopsida</taxon>
        <taxon>eudicotyledons</taxon>
        <taxon>Gunneridae</taxon>
        <taxon>Pentapetalae</taxon>
        <taxon>asterids</taxon>
        <taxon>lamiids</taxon>
        <taxon>Lamiales</taxon>
        <taxon>Pedaliaceae</taxon>
        <taxon>Sesamum</taxon>
    </lineage>
</organism>
<dbReference type="GO" id="GO:0005576">
    <property type="term" value="C:extracellular region"/>
    <property type="evidence" value="ECO:0007669"/>
    <property type="project" value="UniProtKB-SubCell"/>
</dbReference>
<reference evidence="7" key="1">
    <citation type="submission" date="2020-06" db="EMBL/GenBank/DDBJ databases">
        <authorList>
            <person name="Li T."/>
            <person name="Hu X."/>
            <person name="Zhang T."/>
            <person name="Song X."/>
            <person name="Zhang H."/>
            <person name="Dai N."/>
            <person name="Sheng W."/>
            <person name="Hou X."/>
            <person name="Wei L."/>
        </authorList>
    </citation>
    <scope>NUCLEOTIDE SEQUENCE</scope>
    <source>
        <strain evidence="7">KEN8</strain>
        <tissue evidence="7">Leaf</tissue>
    </source>
</reference>
<reference evidence="7" key="2">
    <citation type="journal article" date="2024" name="Plant">
        <title>Genomic evolution and insights into agronomic trait innovations of Sesamum species.</title>
        <authorList>
            <person name="Miao H."/>
            <person name="Wang L."/>
            <person name="Qu L."/>
            <person name="Liu H."/>
            <person name="Sun Y."/>
            <person name="Le M."/>
            <person name="Wang Q."/>
            <person name="Wei S."/>
            <person name="Zheng Y."/>
            <person name="Lin W."/>
            <person name="Duan Y."/>
            <person name="Cao H."/>
            <person name="Xiong S."/>
            <person name="Wang X."/>
            <person name="Wei L."/>
            <person name="Li C."/>
            <person name="Ma Q."/>
            <person name="Ju M."/>
            <person name="Zhao R."/>
            <person name="Li G."/>
            <person name="Mu C."/>
            <person name="Tian Q."/>
            <person name="Mei H."/>
            <person name="Zhang T."/>
            <person name="Gao T."/>
            <person name="Zhang H."/>
        </authorList>
    </citation>
    <scope>NUCLEOTIDE SEQUENCE</scope>
    <source>
        <strain evidence="7">KEN8</strain>
    </source>
</reference>
<dbReference type="AlphaFoldDB" id="A0AAW2QMN6"/>
<comment type="subcellular location">
    <subcellularLocation>
        <location evidence="1 6">Secreted</location>
    </subcellularLocation>
</comment>
<evidence type="ECO:0000256" key="6">
    <source>
        <dbReference type="RuleBase" id="RU367044"/>
    </source>
</evidence>
<accession>A0AAW2QMN6</accession>
<dbReference type="GO" id="GO:0060320">
    <property type="term" value="P:rejection of self pollen"/>
    <property type="evidence" value="ECO:0007669"/>
    <property type="project" value="UniProtKB-KW"/>
</dbReference>
<protein>
    <recommendedName>
        <fullName evidence="6">S-protein homolog</fullName>
    </recommendedName>
</protein>
<feature type="signal peptide" evidence="6">
    <location>
        <begin position="1"/>
        <end position="24"/>
    </location>
</feature>